<feature type="region of interest" description="Disordered" evidence="1">
    <location>
        <begin position="1"/>
        <end position="31"/>
    </location>
</feature>
<gene>
    <name evidence="2" type="ORF">BN2614_LOCUS1</name>
</gene>
<organism evidence="2 3">
    <name type="scientific">Gulo gulo</name>
    <name type="common">Wolverine</name>
    <name type="synonym">Gluton</name>
    <dbReference type="NCBI Taxonomy" id="48420"/>
    <lineage>
        <taxon>Eukaryota</taxon>
        <taxon>Metazoa</taxon>
        <taxon>Chordata</taxon>
        <taxon>Craniata</taxon>
        <taxon>Vertebrata</taxon>
        <taxon>Euteleostomi</taxon>
        <taxon>Mammalia</taxon>
        <taxon>Eutheria</taxon>
        <taxon>Laurasiatheria</taxon>
        <taxon>Carnivora</taxon>
        <taxon>Caniformia</taxon>
        <taxon>Musteloidea</taxon>
        <taxon>Mustelidae</taxon>
        <taxon>Guloninae</taxon>
        <taxon>Gulo</taxon>
    </lineage>
</organism>
<name>A0A9X9ME61_GULGU</name>
<dbReference type="AlphaFoldDB" id="A0A9X9ME61"/>
<sequence length="52" mass="5804">MLLIRRSQLNTSYSADPHETAQENEIINPPDLLSNTEYSSFALSLDIVKPNG</sequence>
<evidence type="ECO:0000313" key="2">
    <source>
        <dbReference type="EMBL" id="VCX43395.1"/>
    </source>
</evidence>
<evidence type="ECO:0000313" key="3">
    <source>
        <dbReference type="Proteomes" id="UP000269945"/>
    </source>
</evidence>
<dbReference type="Proteomes" id="UP000269945">
    <property type="component" value="Unassembled WGS sequence"/>
</dbReference>
<dbReference type="EMBL" id="CYRY02047396">
    <property type="protein sequence ID" value="VCX43395.1"/>
    <property type="molecule type" value="Genomic_DNA"/>
</dbReference>
<keyword evidence="3" id="KW-1185">Reference proteome</keyword>
<evidence type="ECO:0000256" key="1">
    <source>
        <dbReference type="SAM" id="MobiDB-lite"/>
    </source>
</evidence>
<comment type="caution">
    <text evidence="2">The sequence shown here is derived from an EMBL/GenBank/DDBJ whole genome shotgun (WGS) entry which is preliminary data.</text>
</comment>
<protein>
    <submittedName>
        <fullName evidence="2">Uncharacterized protein</fullName>
    </submittedName>
</protein>
<reference evidence="2 3" key="1">
    <citation type="submission" date="2018-10" db="EMBL/GenBank/DDBJ databases">
        <authorList>
            <person name="Ekblom R."/>
            <person name="Jareborg N."/>
        </authorList>
    </citation>
    <scope>NUCLEOTIDE SEQUENCE [LARGE SCALE GENOMIC DNA]</scope>
    <source>
        <tissue evidence="2">Muscle</tissue>
    </source>
</reference>
<proteinExistence type="predicted"/>
<accession>A0A9X9ME61</accession>